<name>A0A6J7K8Y0_9ZZZZ</name>
<dbReference type="InterPro" id="IPR009057">
    <property type="entry name" value="Homeodomain-like_sf"/>
</dbReference>
<proteinExistence type="predicted"/>
<dbReference type="PRINTS" id="PR00455">
    <property type="entry name" value="HTHTETR"/>
</dbReference>
<dbReference type="PANTHER" id="PTHR30055:SF234">
    <property type="entry name" value="HTH-TYPE TRANSCRIPTIONAL REGULATOR BETI"/>
    <property type="match status" value="1"/>
</dbReference>
<dbReference type="InterPro" id="IPR050109">
    <property type="entry name" value="HTH-type_TetR-like_transc_reg"/>
</dbReference>
<dbReference type="PROSITE" id="PS50977">
    <property type="entry name" value="HTH_TETR_2"/>
    <property type="match status" value="2"/>
</dbReference>
<reference evidence="5" key="1">
    <citation type="submission" date="2020-05" db="EMBL/GenBank/DDBJ databases">
        <authorList>
            <person name="Chiriac C."/>
            <person name="Salcher M."/>
            <person name="Ghai R."/>
            <person name="Kavagutti S V."/>
        </authorList>
    </citation>
    <scope>NUCLEOTIDE SEQUENCE</scope>
</reference>
<evidence type="ECO:0000313" key="5">
    <source>
        <dbReference type="EMBL" id="CAB4950772.1"/>
    </source>
</evidence>
<keyword evidence="1" id="KW-0805">Transcription regulation</keyword>
<evidence type="ECO:0000256" key="1">
    <source>
        <dbReference type="ARBA" id="ARBA00023015"/>
    </source>
</evidence>
<feature type="domain" description="HTH tetR-type" evidence="4">
    <location>
        <begin position="234"/>
        <end position="294"/>
    </location>
</feature>
<protein>
    <submittedName>
        <fullName evidence="5">Unannotated protein</fullName>
    </submittedName>
</protein>
<dbReference type="PANTHER" id="PTHR30055">
    <property type="entry name" value="HTH-TYPE TRANSCRIPTIONAL REGULATOR RUTR"/>
    <property type="match status" value="1"/>
</dbReference>
<accession>A0A6J7K8Y0</accession>
<dbReference type="Gene3D" id="1.10.357.10">
    <property type="entry name" value="Tetracycline Repressor, domain 2"/>
    <property type="match status" value="2"/>
</dbReference>
<dbReference type="GO" id="GO:0003700">
    <property type="term" value="F:DNA-binding transcription factor activity"/>
    <property type="evidence" value="ECO:0007669"/>
    <property type="project" value="TreeGrafter"/>
</dbReference>
<dbReference type="InterPro" id="IPR001647">
    <property type="entry name" value="HTH_TetR"/>
</dbReference>
<dbReference type="AlphaFoldDB" id="A0A6J7K8Y0"/>
<evidence type="ECO:0000259" key="4">
    <source>
        <dbReference type="PROSITE" id="PS50977"/>
    </source>
</evidence>
<feature type="domain" description="HTH tetR-type" evidence="4">
    <location>
        <begin position="13"/>
        <end position="73"/>
    </location>
</feature>
<keyword evidence="3" id="KW-0804">Transcription</keyword>
<dbReference type="Pfam" id="PF00440">
    <property type="entry name" value="TetR_N"/>
    <property type="match status" value="2"/>
</dbReference>
<dbReference type="GO" id="GO:0000976">
    <property type="term" value="F:transcription cis-regulatory region binding"/>
    <property type="evidence" value="ECO:0007669"/>
    <property type="project" value="TreeGrafter"/>
</dbReference>
<dbReference type="SUPFAM" id="SSF46689">
    <property type="entry name" value="Homeodomain-like"/>
    <property type="match status" value="2"/>
</dbReference>
<organism evidence="5">
    <name type="scientific">freshwater metagenome</name>
    <dbReference type="NCBI Taxonomy" id="449393"/>
    <lineage>
        <taxon>unclassified sequences</taxon>
        <taxon>metagenomes</taxon>
        <taxon>ecological metagenomes</taxon>
    </lineage>
</organism>
<evidence type="ECO:0000256" key="3">
    <source>
        <dbReference type="ARBA" id="ARBA00023163"/>
    </source>
</evidence>
<sequence>MPAKTDRRHRQGQESRQRIIDAALAIAAERGYDGTTVALITERAEVPASSVYWQFKNKDELLAEALDYSYRTWRREGPTWQPANYSGSPRERIMTRLRLSTGSIETEPEYWRLGLMVSMLRKTRRIAAQERFMLVRQETILILDEWWRSVLPQIGEDAPALTDLLSRSYLSLVDGLFVAHRATPSLDLQRLCALVGEGMADAAQKWASDVPGSLQHVHEPVEPAVEAALEGASDDSRERLLRAAEEIASERGYKGTTISRICKQAGLPASSVYWFFADKDELLAEVVQHSWDEWSAAQPAWNPPEPGQTWDAALRAILRRSVRSLLDAPSFMRIGHMLTLEQHSEDVAARARFLVIRKGIEEGIAGWFAEFLPPAAIDAEPALPHVLAQTLIAATDGFFIGHQIDDAEPSVPGFVEFLVDILASTVARATESEVH</sequence>
<gene>
    <name evidence="5" type="ORF">UFOPK3773_01393</name>
</gene>
<evidence type="ECO:0000256" key="2">
    <source>
        <dbReference type="ARBA" id="ARBA00023125"/>
    </source>
</evidence>
<dbReference type="EMBL" id="CAFBNF010000165">
    <property type="protein sequence ID" value="CAB4950772.1"/>
    <property type="molecule type" value="Genomic_DNA"/>
</dbReference>
<keyword evidence="2" id="KW-0238">DNA-binding</keyword>